<dbReference type="EMBL" id="JAWXYG010000016">
    <property type="protein sequence ID" value="KAK4253300.1"/>
    <property type="molecule type" value="Genomic_DNA"/>
</dbReference>
<keyword evidence="1" id="KW-0611">Plant defense</keyword>
<dbReference type="PANTHER" id="PTHR33463">
    <property type="entry name" value="NB-ARC DOMAIN-CONTAINING PROTEIN-RELATED"/>
    <property type="match status" value="1"/>
</dbReference>
<dbReference type="InterPro" id="IPR057135">
    <property type="entry name" value="At4g27190-like_LRR"/>
</dbReference>
<dbReference type="Gene3D" id="3.80.10.10">
    <property type="entry name" value="Ribonuclease Inhibitor"/>
    <property type="match status" value="2"/>
</dbReference>
<feature type="domain" description="Disease resistance protein At4g27190-like leucine-rich repeats" evidence="2">
    <location>
        <begin position="24"/>
        <end position="149"/>
    </location>
</feature>
<sequence length="711" mass="81588">MEIEELNDVELFRGFLPGLHQLCLQNVSFTSIGAHSSPWRMMKFKRLNHLTVWSCNQLKYLLPLYVLKDLQQLKTIDIGDCEQLEHVFVDEQDTQTTKSNVMEVLPLLHSLTLINLPELACICWGDAHFPPRSLTQMTVESCPKFIFTFDNNLKSIKEEEPSKKKSKEMILTPSMLENLNLRRVDHLTNMCEDPKVSFKHLTYLQLENCDTLEYLFPLSTAQKLSCLQELRIISCERIKQIVKRETEETRANTIEFLQLKTLILVQLPKFMGSSGKDGASVRWLALETVRVVQCSNIQKSMLGMVDRPLLKNVTVSNCPPWESTGDVERNIGYLFEAFEVDQYSLVLGTLSDWEEPLQNSVAMEIEEFNDVELFLGFLPGLHQLCLQNVSFTSIGALSSPWRMMKFKLLNHLTVWSCNQLKYLLPLYVLKDLQQLKTIDIGDCEQLEHVFVDEQDTQTTKSNVMEVLPLLHSLTLINLPELACICWGDAHFTPRSLTQMTVESCPKFIFTFDNNLKSIKEEEPSKKKSKEMILTPSILEKLNLRRVDHLTNMCEDPKVSFKHLTYLQLENCDKLEYLFSLSTAQRLSCLQELRIISCERIKQIVKRETEETTRANTIEFLQLKTLILVQLPKFTGSSGMDGAIVRWLALETVRVAQCSNIQKSMLGTVDRPLLKNVTVSNCLPWASGNVQSDIGYLFELTVSTLFLFASQK</sequence>
<accession>A0AAE1M503</accession>
<dbReference type="Proteomes" id="UP001293593">
    <property type="component" value="Unassembled WGS sequence"/>
</dbReference>
<dbReference type="InterPro" id="IPR050905">
    <property type="entry name" value="Plant_NBS-LRR"/>
</dbReference>
<evidence type="ECO:0000313" key="3">
    <source>
        <dbReference type="EMBL" id="KAK4253300.1"/>
    </source>
</evidence>
<dbReference type="Pfam" id="PF23247">
    <property type="entry name" value="LRR_RPS2"/>
    <property type="match status" value="2"/>
</dbReference>
<dbReference type="PANTHER" id="PTHR33463:SF204">
    <property type="entry name" value="NB-ARC DOMAIN-CONTAINING PROTEIN"/>
    <property type="match status" value="1"/>
</dbReference>
<reference evidence="3" key="1">
    <citation type="submission" date="2023-10" db="EMBL/GenBank/DDBJ databases">
        <title>Chromosome-level genome of the transformable northern wattle, Acacia crassicarpa.</title>
        <authorList>
            <person name="Massaro I."/>
            <person name="Sinha N.R."/>
            <person name="Poethig S."/>
            <person name="Leichty A.R."/>
        </authorList>
    </citation>
    <scope>NUCLEOTIDE SEQUENCE</scope>
    <source>
        <strain evidence="3">Acra3RX</strain>
        <tissue evidence="3">Leaf</tissue>
    </source>
</reference>
<feature type="domain" description="Disease resistance protein At4g27190-like leucine-rich repeats" evidence="2">
    <location>
        <begin position="402"/>
        <end position="511"/>
    </location>
</feature>
<keyword evidence="4" id="KW-1185">Reference proteome</keyword>
<proteinExistence type="predicted"/>
<dbReference type="InterPro" id="IPR032675">
    <property type="entry name" value="LRR_dom_sf"/>
</dbReference>
<evidence type="ECO:0000313" key="4">
    <source>
        <dbReference type="Proteomes" id="UP001293593"/>
    </source>
</evidence>
<name>A0AAE1M503_9FABA</name>
<gene>
    <name evidence="3" type="ORF">QN277_010623</name>
</gene>
<evidence type="ECO:0000256" key="1">
    <source>
        <dbReference type="ARBA" id="ARBA00022821"/>
    </source>
</evidence>
<dbReference type="AlphaFoldDB" id="A0AAE1M503"/>
<organism evidence="3 4">
    <name type="scientific">Acacia crassicarpa</name>
    <name type="common">northern wattle</name>
    <dbReference type="NCBI Taxonomy" id="499986"/>
    <lineage>
        <taxon>Eukaryota</taxon>
        <taxon>Viridiplantae</taxon>
        <taxon>Streptophyta</taxon>
        <taxon>Embryophyta</taxon>
        <taxon>Tracheophyta</taxon>
        <taxon>Spermatophyta</taxon>
        <taxon>Magnoliopsida</taxon>
        <taxon>eudicotyledons</taxon>
        <taxon>Gunneridae</taxon>
        <taxon>Pentapetalae</taxon>
        <taxon>rosids</taxon>
        <taxon>fabids</taxon>
        <taxon>Fabales</taxon>
        <taxon>Fabaceae</taxon>
        <taxon>Caesalpinioideae</taxon>
        <taxon>mimosoid clade</taxon>
        <taxon>Acacieae</taxon>
        <taxon>Acacia</taxon>
    </lineage>
</organism>
<protein>
    <recommendedName>
        <fullName evidence="2">Disease resistance protein At4g27190-like leucine-rich repeats domain-containing protein</fullName>
    </recommendedName>
</protein>
<dbReference type="SUPFAM" id="SSF52058">
    <property type="entry name" value="L domain-like"/>
    <property type="match status" value="2"/>
</dbReference>
<evidence type="ECO:0000259" key="2">
    <source>
        <dbReference type="Pfam" id="PF23247"/>
    </source>
</evidence>
<comment type="caution">
    <text evidence="3">The sequence shown here is derived from an EMBL/GenBank/DDBJ whole genome shotgun (WGS) entry which is preliminary data.</text>
</comment>